<evidence type="ECO:0000313" key="2">
    <source>
        <dbReference type="EMBL" id="MFC3443164.1"/>
    </source>
</evidence>
<accession>A0ABV7NI55</accession>
<name>A0ABV7NI55_9SPHN</name>
<comment type="caution">
    <text evidence="2">The sequence shown here is derived from an EMBL/GenBank/DDBJ whole genome shotgun (WGS) entry which is preliminary data.</text>
</comment>
<organism evidence="2 3">
    <name type="scientific">Sphingobium rhizovicinum</name>
    <dbReference type="NCBI Taxonomy" id="432308"/>
    <lineage>
        <taxon>Bacteria</taxon>
        <taxon>Pseudomonadati</taxon>
        <taxon>Pseudomonadota</taxon>
        <taxon>Alphaproteobacteria</taxon>
        <taxon>Sphingomonadales</taxon>
        <taxon>Sphingomonadaceae</taxon>
        <taxon>Sphingobium</taxon>
    </lineage>
</organism>
<dbReference type="InterPro" id="IPR002716">
    <property type="entry name" value="PIN_dom"/>
</dbReference>
<sequence>MTVILDTSALLTVLLDEHGADKVRPHMATAQMSIINLCETYTKLIEAGLAKDDAEDQVMRLGLRIRSFREAHALETAALRPLTRHLGLSLGDRACLALARLNDLPVMTADRLWAELDIGIDIRLIR</sequence>
<evidence type="ECO:0000313" key="3">
    <source>
        <dbReference type="Proteomes" id="UP001595681"/>
    </source>
</evidence>
<dbReference type="Pfam" id="PF01850">
    <property type="entry name" value="PIN"/>
    <property type="match status" value="1"/>
</dbReference>
<evidence type="ECO:0000259" key="1">
    <source>
        <dbReference type="Pfam" id="PF01850"/>
    </source>
</evidence>
<proteinExistence type="predicted"/>
<dbReference type="Gene3D" id="3.40.50.1010">
    <property type="entry name" value="5'-nuclease"/>
    <property type="match status" value="1"/>
</dbReference>
<dbReference type="InterPro" id="IPR029060">
    <property type="entry name" value="PIN-like_dom_sf"/>
</dbReference>
<dbReference type="SUPFAM" id="SSF88723">
    <property type="entry name" value="PIN domain-like"/>
    <property type="match status" value="1"/>
</dbReference>
<gene>
    <name evidence="2" type="ORF">ACFOKF_18500</name>
</gene>
<keyword evidence="3" id="KW-1185">Reference proteome</keyword>
<protein>
    <submittedName>
        <fullName evidence="2">Type II toxin-antitoxin system VapC family toxin</fullName>
    </submittedName>
</protein>
<dbReference type="EMBL" id="JBHRVU010000004">
    <property type="protein sequence ID" value="MFC3443164.1"/>
    <property type="molecule type" value="Genomic_DNA"/>
</dbReference>
<feature type="domain" description="PIN" evidence="1">
    <location>
        <begin position="3"/>
        <end position="117"/>
    </location>
</feature>
<dbReference type="CDD" id="cd18682">
    <property type="entry name" value="PIN_VapC-like"/>
    <property type="match status" value="1"/>
</dbReference>
<reference evidence="3" key="1">
    <citation type="journal article" date="2019" name="Int. J. Syst. Evol. Microbiol.">
        <title>The Global Catalogue of Microorganisms (GCM) 10K type strain sequencing project: providing services to taxonomists for standard genome sequencing and annotation.</title>
        <authorList>
            <consortium name="The Broad Institute Genomics Platform"/>
            <consortium name="The Broad Institute Genome Sequencing Center for Infectious Disease"/>
            <person name="Wu L."/>
            <person name="Ma J."/>
        </authorList>
    </citation>
    <scope>NUCLEOTIDE SEQUENCE [LARGE SCALE GENOMIC DNA]</scope>
    <source>
        <strain evidence="3">CCM 7491</strain>
    </source>
</reference>
<dbReference type="Proteomes" id="UP001595681">
    <property type="component" value="Unassembled WGS sequence"/>
</dbReference>
<dbReference type="RefSeq" id="WP_380797528.1">
    <property type="nucleotide sequence ID" value="NZ_JBHRVU010000004.1"/>
</dbReference>